<keyword evidence="6" id="KW-1133">Transmembrane helix</keyword>
<proteinExistence type="inferred from homology"/>
<dbReference type="AlphaFoldDB" id="A0A915D9A5"/>
<sequence length="311" mass="35534">MSFPERILNFLGYIPDYLFTKAMFDGEVESVIREKVPDFNMMDTIADSAFYFVNSEEHIDYAQPITHKIVYMGGLGKVQSVPLEQNYVDIFSSAKRGVILFSFGSVVQSNQMSPEIKKAFLDAFAEFPDINFVWKYEKDEDQVAKDYKNVFTGKWLPQNEFLDHPRLLAFISHAGMNSIIEAASKGVPMICMPVFADQKRNAKLLERRGMAVLLDKTDLSKENIAKPMKSEERVVKYAEFAAEFGDTGTLQLQGKHLTFVQLHSLDVIFTLMVLLMAVIALMFWAVRKMIRWAKVKVKNNVANGDLKKKIR</sequence>
<evidence type="ECO:0000256" key="6">
    <source>
        <dbReference type="SAM" id="Phobius"/>
    </source>
</evidence>
<keyword evidence="6" id="KW-0812">Transmembrane</keyword>
<evidence type="ECO:0000256" key="4">
    <source>
        <dbReference type="ARBA" id="ARBA00022679"/>
    </source>
</evidence>
<evidence type="ECO:0000313" key="7">
    <source>
        <dbReference type="Proteomes" id="UP000887574"/>
    </source>
</evidence>
<keyword evidence="3" id="KW-0328">Glycosyltransferase</keyword>
<evidence type="ECO:0000256" key="2">
    <source>
        <dbReference type="ARBA" id="ARBA00012544"/>
    </source>
</evidence>
<name>A0A915D9A5_9BILA</name>
<organism evidence="7 8">
    <name type="scientific">Ditylenchus dipsaci</name>
    <dbReference type="NCBI Taxonomy" id="166011"/>
    <lineage>
        <taxon>Eukaryota</taxon>
        <taxon>Metazoa</taxon>
        <taxon>Ecdysozoa</taxon>
        <taxon>Nematoda</taxon>
        <taxon>Chromadorea</taxon>
        <taxon>Rhabditida</taxon>
        <taxon>Tylenchina</taxon>
        <taxon>Tylenchomorpha</taxon>
        <taxon>Sphaerularioidea</taxon>
        <taxon>Anguinidae</taxon>
        <taxon>Anguininae</taxon>
        <taxon>Ditylenchus</taxon>
    </lineage>
</organism>
<dbReference type="SUPFAM" id="SSF53756">
    <property type="entry name" value="UDP-Glycosyltransferase/glycogen phosphorylase"/>
    <property type="match status" value="1"/>
</dbReference>
<dbReference type="InterPro" id="IPR002213">
    <property type="entry name" value="UDP_glucos_trans"/>
</dbReference>
<dbReference type="FunFam" id="3.40.50.2000:FF:000021">
    <property type="entry name" value="UDP-glucuronosyltransferase"/>
    <property type="match status" value="1"/>
</dbReference>
<comment type="similarity">
    <text evidence="1">Belongs to the UDP-glycosyltransferase family.</text>
</comment>
<dbReference type="Pfam" id="PF00201">
    <property type="entry name" value="UDPGT"/>
    <property type="match status" value="1"/>
</dbReference>
<dbReference type="EC" id="2.4.1.17" evidence="2"/>
<keyword evidence="6" id="KW-0472">Membrane</keyword>
<dbReference type="Proteomes" id="UP000887574">
    <property type="component" value="Unplaced"/>
</dbReference>
<evidence type="ECO:0000313" key="8">
    <source>
        <dbReference type="WBParaSite" id="jg16910"/>
    </source>
</evidence>
<protein>
    <recommendedName>
        <fullName evidence="2">glucuronosyltransferase</fullName>
        <ecNumber evidence="2">2.4.1.17</ecNumber>
    </recommendedName>
</protein>
<dbReference type="CDD" id="cd03784">
    <property type="entry name" value="GT1_Gtf-like"/>
    <property type="match status" value="1"/>
</dbReference>
<comment type="catalytic activity">
    <reaction evidence="5">
        <text>glucuronate acceptor + UDP-alpha-D-glucuronate = acceptor beta-D-glucuronoside + UDP + H(+)</text>
        <dbReference type="Rhea" id="RHEA:21032"/>
        <dbReference type="ChEBI" id="CHEBI:15378"/>
        <dbReference type="ChEBI" id="CHEBI:58052"/>
        <dbReference type="ChEBI" id="CHEBI:58223"/>
        <dbReference type="ChEBI" id="CHEBI:132367"/>
        <dbReference type="ChEBI" id="CHEBI:132368"/>
        <dbReference type="EC" id="2.4.1.17"/>
    </reaction>
</comment>
<dbReference type="PANTHER" id="PTHR48043">
    <property type="entry name" value="EG:EG0003.4 PROTEIN-RELATED"/>
    <property type="match status" value="1"/>
</dbReference>
<dbReference type="PANTHER" id="PTHR48043:SF145">
    <property type="entry name" value="FI06409P-RELATED"/>
    <property type="match status" value="1"/>
</dbReference>
<keyword evidence="7" id="KW-1185">Reference proteome</keyword>
<evidence type="ECO:0000256" key="5">
    <source>
        <dbReference type="ARBA" id="ARBA00047475"/>
    </source>
</evidence>
<accession>A0A915D9A5</accession>
<evidence type="ECO:0000256" key="3">
    <source>
        <dbReference type="ARBA" id="ARBA00022676"/>
    </source>
</evidence>
<dbReference type="InterPro" id="IPR050271">
    <property type="entry name" value="UDP-glycosyltransferase"/>
</dbReference>
<keyword evidence="4" id="KW-0808">Transferase</keyword>
<reference evidence="8" key="1">
    <citation type="submission" date="2022-11" db="UniProtKB">
        <authorList>
            <consortium name="WormBaseParasite"/>
        </authorList>
    </citation>
    <scope>IDENTIFICATION</scope>
</reference>
<feature type="transmembrane region" description="Helical" evidence="6">
    <location>
        <begin position="267"/>
        <end position="286"/>
    </location>
</feature>
<dbReference type="GO" id="GO:0015020">
    <property type="term" value="F:glucuronosyltransferase activity"/>
    <property type="evidence" value="ECO:0007669"/>
    <property type="project" value="UniProtKB-EC"/>
</dbReference>
<evidence type="ECO:0000256" key="1">
    <source>
        <dbReference type="ARBA" id="ARBA00009995"/>
    </source>
</evidence>
<dbReference type="Gene3D" id="3.40.50.2000">
    <property type="entry name" value="Glycogen Phosphorylase B"/>
    <property type="match status" value="1"/>
</dbReference>
<dbReference type="WBParaSite" id="jg16910">
    <property type="protein sequence ID" value="jg16910"/>
    <property type="gene ID" value="jg16910"/>
</dbReference>